<feature type="region of interest" description="Disordered" evidence="3">
    <location>
        <begin position="422"/>
        <end position="469"/>
    </location>
</feature>
<feature type="compositionally biased region" description="Basic and acidic residues" evidence="3">
    <location>
        <begin position="762"/>
        <end position="774"/>
    </location>
</feature>
<feature type="compositionally biased region" description="Basic and acidic residues" evidence="3">
    <location>
        <begin position="790"/>
        <end position="801"/>
    </location>
</feature>
<evidence type="ECO:0000259" key="4">
    <source>
        <dbReference type="Pfam" id="PF06657"/>
    </source>
</evidence>
<dbReference type="InterPro" id="IPR024957">
    <property type="entry name" value="Cep57_MT-bd_dom"/>
</dbReference>
<dbReference type="EMBL" id="FQ311471">
    <property type="protein sequence ID" value="CBQ73042.1"/>
    <property type="molecule type" value="Genomic_DNA"/>
</dbReference>
<feature type="region of interest" description="Disordered" evidence="3">
    <location>
        <begin position="1"/>
        <end position="21"/>
    </location>
</feature>
<feature type="compositionally biased region" description="Low complexity" evidence="3">
    <location>
        <begin position="106"/>
        <end position="115"/>
    </location>
</feature>
<feature type="compositionally biased region" description="Low complexity" evidence="3">
    <location>
        <begin position="817"/>
        <end position="829"/>
    </location>
</feature>
<gene>
    <name evidence="5" type="ORF">sr13706</name>
</gene>
<feature type="region of interest" description="Disordered" evidence="3">
    <location>
        <begin position="96"/>
        <end position="187"/>
    </location>
</feature>
<feature type="region of interest" description="Disordered" evidence="3">
    <location>
        <begin position="749"/>
        <end position="836"/>
    </location>
</feature>
<dbReference type="VEuPathDB" id="FungiDB:sr13706"/>
<feature type="region of interest" description="Disordered" evidence="3">
    <location>
        <begin position="1027"/>
        <end position="1074"/>
    </location>
</feature>
<dbReference type="HOGENOM" id="CLU_009788_0_0_1"/>
<dbReference type="GO" id="GO:0005737">
    <property type="term" value="C:cytoplasm"/>
    <property type="evidence" value="ECO:0007669"/>
    <property type="project" value="UniProtKB-SubCell"/>
</dbReference>
<proteinExistence type="predicted"/>
<feature type="compositionally biased region" description="Polar residues" evidence="3">
    <location>
        <begin position="206"/>
        <end position="223"/>
    </location>
</feature>
<feature type="compositionally biased region" description="Basic and acidic residues" evidence="3">
    <location>
        <begin position="297"/>
        <end position="307"/>
    </location>
</feature>
<evidence type="ECO:0000313" key="6">
    <source>
        <dbReference type="Proteomes" id="UP000008867"/>
    </source>
</evidence>
<evidence type="ECO:0000313" key="5">
    <source>
        <dbReference type="EMBL" id="CBQ73042.1"/>
    </source>
</evidence>
<feature type="region of interest" description="Disordered" evidence="3">
    <location>
        <begin position="386"/>
        <end position="407"/>
    </location>
</feature>
<feature type="domain" description="Cep57 centrosome microtubule-binding" evidence="4">
    <location>
        <begin position="955"/>
        <end position="1020"/>
    </location>
</feature>
<keyword evidence="2" id="KW-0963">Cytoplasm</keyword>
<sequence>MSRAHHHYPVASTSYHQPPRDIISNRIRTAAAADRRQVAPTSAHPNFSQDIYIPESQEELNRVNIESRLLEPSGPSHNPDMRRADLTSASSTFDTYDRIGREDDVPSAAPAAAASRRARTSNMPSASDRLHQLDADESLIPGVGRGVRSAVPSQTSYQDRLRSLNAAQSRYESSPAKSPYRPGKYSSGYVASQARQPVTAAAATVRPSTYQPRTGTIPRQAQVESETESDGDSPSDSGESDAINVRTATFNSTGNHRNFAATPAGHTATITANFRQRPTLGQDTLDRIEFDIYTDTDGEHRSRRDAATTRTSHQRQQARPRPDPTGPFASPRATNTFGMNAADYQQHLASRTLTSPALRTLIGDRSKSPDSPTPAPSIDGVLHAGKTHREKDRHQQPRATRQASVSAVSAFEDLARRLQKDVELTRRNADGNAEDVDDGSASNSGGSGFGPGSQASSARTRVEPEAAPQAGKAFNAAQFNSYGYPAHQKAAAANDATSPWGVRLPDVTGLTSALGSPVKARDAVKHRPFDSAVGNQEARLEELVNLRCFVDGIQVELDRAGERILNLEQAQEQQSHNFQGLRSEMQSALKDVRAQQPASDEQLVQLILQKLHNSESQSSPKESRAADVQAQTQPRQPEPPVRQTRSHHQQHGRSQVQVVNRLYSELDRLRTAMEEQYRSAAALGAQDADAGEHAEARPQRAAYRHHDDFASIRDPWDAIEALRVQVLSLADEVEGLNGLVLEHLVSGATGHRKRGARSSGARQREERYYEDAHPASDPVHTVRGASARVSARERVEIRTDPVDEDADAHLHRRASPRQRSSPPRPTATTDEQEEYDRTIDAVAENLRVHRERQRTRSPIEPGELDETEISQLAEARAARASARAGARHTHDARHCTVCTAHTRSDKRKASRRARLVHAEQRRAAVELEESILLDALDPPPGQPVRGGIADDQLATLRVILHEHWDEFLHQRMLYAELADELKRMTPAMGRAKRRILAQHVLEAVELLEVKADRIERLERVLAGLAPRQEERDERDEVEEMRKQAGSRQVSGNGGNRLKHALQSFESSRRAASVK</sequence>
<dbReference type="AlphaFoldDB" id="E7A0N5"/>
<evidence type="ECO:0000256" key="3">
    <source>
        <dbReference type="SAM" id="MobiDB-lite"/>
    </source>
</evidence>
<feature type="compositionally biased region" description="Polar residues" evidence="3">
    <location>
        <begin position="397"/>
        <end position="407"/>
    </location>
</feature>
<dbReference type="Proteomes" id="UP000008867">
    <property type="component" value="Chromosome 6"/>
</dbReference>
<evidence type="ECO:0000256" key="1">
    <source>
        <dbReference type="ARBA" id="ARBA00004496"/>
    </source>
</evidence>
<organism evidence="5 6">
    <name type="scientific">Sporisorium reilianum (strain SRZ2)</name>
    <name type="common">Maize head smut fungus</name>
    <dbReference type="NCBI Taxonomy" id="999809"/>
    <lineage>
        <taxon>Eukaryota</taxon>
        <taxon>Fungi</taxon>
        <taxon>Dikarya</taxon>
        <taxon>Basidiomycota</taxon>
        <taxon>Ustilaginomycotina</taxon>
        <taxon>Ustilaginomycetes</taxon>
        <taxon>Ustilaginales</taxon>
        <taxon>Ustilaginaceae</taxon>
        <taxon>Sporisorium</taxon>
    </lineage>
</organism>
<dbReference type="eggNOG" id="ENOG502S31Z">
    <property type="taxonomic scope" value="Eukaryota"/>
</dbReference>
<feature type="region of interest" description="Disordered" evidence="3">
    <location>
        <begin position="613"/>
        <end position="655"/>
    </location>
</feature>
<name>E7A0N5_SPORE</name>
<evidence type="ECO:0000256" key="2">
    <source>
        <dbReference type="ARBA" id="ARBA00022490"/>
    </source>
</evidence>
<accession>E7A0N5</accession>
<comment type="subcellular location">
    <subcellularLocation>
        <location evidence="1">Cytoplasm</location>
    </subcellularLocation>
</comment>
<reference evidence="5 6" key="1">
    <citation type="journal article" date="2010" name="Science">
        <title>Pathogenicity determinants in smut fungi revealed by genome comparison.</title>
        <authorList>
            <person name="Schirawski J."/>
            <person name="Mannhaupt G."/>
            <person name="Muench K."/>
            <person name="Brefort T."/>
            <person name="Schipper K."/>
            <person name="Doehlemann G."/>
            <person name="Di Stasio M."/>
            <person name="Roessel N."/>
            <person name="Mendoza-Mendoza A."/>
            <person name="Pester D."/>
            <person name="Mueller O."/>
            <person name="Winterberg B."/>
            <person name="Meyer E."/>
            <person name="Ghareeb H."/>
            <person name="Wollenberg T."/>
            <person name="Muensterkoetter M."/>
            <person name="Wong P."/>
            <person name="Walter M."/>
            <person name="Stukenbrock E."/>
            <person name="Gueldener U."/>
            <person name="Kahmann R."/>
        </authorList>
    </citation>
    <scope>NUCLEOTIDE SEQUENCE [LARGE SCALE GENOMIC DNA]</scope>
    <source>
        <strain evidence="6">SRZ2</strain>
    </source>
</reference>
<feature type="compositionally biased region" description="Polar residues" evidence="3">
    <location>
        <begin position="165"/>
        <end position="176"/>
    </location>
</feature>
<protein>
    <recommendedName>
        <fullName evidence="4">Cep57 centrosome microtubule-binding domain-containing protein</fullName>
    </recommendedName>
</protein>
<dbReference type="Pfam" id="PF06657">
    <property type="entry name" value="Cep57_MT_bd"/>
    <property type="match status" value="1"/>
</dbReference>
<feature type="region of interest" description="Disordered" evidence="3">
    <location>
        <begin position="296"/>
        <end position="335"/>
    </location>
</feature>
<feature type="region of interest" description="Disordered" evidence="3">
    <location>
        <begin position="200"/>
        <end position="242"/>
    </location>
</feature>
<feature type="region of interest" description="Disordered" evidence="3">
    <location>
        <begin position="362"/>
        <end position="381"/>
    </location>
</feature>
<dbReference type="OrthoDB" id="76453at2759"/>
<dbReference type="GO" id="GO:0008017">
    <property type="term" value="F:microtubule binding"/>
    <property type="evidence" value="ECO:0007669"/>
    <property type="project" value="InterPro"/>
</dbReference>
<keyword evidence="6" id="KW-1185">Reference proteome</keyword>